<accession>A0AAW1PUP2</accession>
<sequence>MRATSSAAEQTMEDGNGKIVNEEAPNSSMVDGGGIQRKGSWFKTKHKLWDAPDLQEHIAWKRSKLSLLTIGVAVVLVANVTFLGFLTPPQSPAVPLLFFDEADNTTAFADSEGQDFVNDVENPSSFIELLYNKAFVNDSSEGYLDLSKLTLADYASLYTVVNPQDFCENSLDTAFRVVNGFAFIMSVAAVFVVAVLPLFTKRNCWDLRLARLGAVFMTVCLLCFLVAFLLAGFITSGKGINLAECNANFDPSSYGKDRAKTANIVAAGTYATVGLAGALVVIVIGLAAFI</sequence>
<evidence type="ECO:0000256" key="2">
    <source>
        <dbReference type="SAM" id="Phobius"/>
    </source>
</evidence>
<feature type="transmembrane region" description="Helical" evidence="2">
    <location>
        <begin position="65"/>
        <end position="86"/>
    </location>
</feature>
<evidence type="ECO:0000313" key="4">
    <source>
        <dbReference type="Proteomes" id="UP001465755"/>
    </source>
</evidence>
<dbReference type="EMBL" id="JALJOQ010000006">
    <property type="protein sequence ID" value="KAK9812492.1"/>
    <property type="molecule type" value="Genomic_DNA"/>
</dbReference>
<reference evidence="3 4" key="1">
    <citation type="journal article" date="2024" name="Nat. Commun.">
        <title>Phylogenomics reveals the evolutionary origins of lichenization in chlorophyte algae.</title>
        <authorList>
            <person name="Puginier C."/>
            <person name="Libourel C."/>
            <person name="Otte J."/>
            <person name="Skaloud P."/>
            <person name="Haon M."/>
            <person name="Grisel S."/>
            <person name="Petersen M."/>
            <person name="Berrin J.G."/>
            <person name="Delaux P.M."/>
            <person name="Dal Grande F."/>
            <person name="Keller J."/>
        </authorList>
    </citation>
    <scope>NUCLEOTIDE SEQUENCE [LARGE SCALE GENOMIC DNA]</scope>
    <source>
        <strain evidence="3 4">SAG 2036</strain>
    </source>
</reference>
<keyword evidence="2" id="KW-0472">Membrane</keyword>
<feature type="transmembrane region" description="Helical" evidence="2">
    <location>
        <begin position="264"/>
        <end position="289"/>
    </location>
</feature>
<feature type="transmembrane region" description="Helical" evidence="2">
    <location>
        <begin position="180"/>
        <end position="200"/>
    </location>
</feature>
<feature type="transmembrane region" description="Helical" evidence="2">
    <location>
        <begin position="212"/>
        <end position="234"/>
    </location>
</feature>
<dbReference type="Proteomes" id="UP001465755">
    <property type="component" value="Unassembled WGS sequence"/>
</dbReference>
<organism evidence="3 4">
    <name type="scientific">Symbiochloris irregularis</name>
    <dbReference type="NCBI Taxonomy" id="706552"/>
    <lineage>
        <taxon>Eukaryota</taxon>
        <taxon>Viridiplantae</taxon>
        <taxon>Chlorophyta</taxon>
        <taxon>core chlorophytes</taxon>
        <taxon>Trebouxiophyceae</taxon>
        <taxon>Trebouxiales</taxon>
        <taxon>Trebouxiaceae</taxon>
        <taxon>Symbiochloris</taxon>
    </lineage>
</organism>
<feature type="region of interest" description="Disordered" evidence="1">
    <location>
        <begin position="1"/>
        <end position="33"/>
    </location>
</feature>
<keyword evidence="4" id="KW-1185">Reference proteome</keyword>
<proteinExistence type="predicted"/>
<keyword evidence="2" id="KW-0812">Transmembrane</keyword>
<evidence type="ECO:0000256" key="1">
    <source>
        <dbReference type="SAM" id="MobiDB-lite"/>
    </source>
</evidence>
<comment type="caution">
    <text evidence="3">The sequence shown here is derived from an EMBL/GenBank/DDBJ whole genome shotgun (WGS) entry which is preliminary data.</text>
</comment>
<keyword evidence="2" id="KW-1133">Transmembrane helix</keyword>
<dbReference type="AlphaFoldDB" id="A0AAW1PUP2"/>
<protein>
    <submittedName>
        <fullName evidence="3">Uncharacterized protein</fullName>
    </submittedName>
</protein>
<gene>
    <name evidence="3" type="ORF">WJX73_004118</name>
</gene>
<name>A0AAW1PUP2_9CHLO</name>
<evidence type="ECO:0000313" key="3">
    <source>
        <dbReference type="EMBL" id="KAK9812492.1"/>
    </source>
</evidence>